<gene>
    <name evidence="2" type="ORF">CBF31_02630</name>
</gene>
<feature type="transmembrane region" description="Helical" evidence="1">
    <location>
        <begin position="129"/>
        <end position="145"/>
    </location>
</feature>
<dbReference type="AlphaFoldDB" id="A0A430ACK1"/>
<dbReference type="InterPro" id="IPR021529">
    <property type="entry name" value="DUF2798"/>
</dbReference>
<keyword evidence="1" id="KW-0812">Transmembrane</keyword>
<keyword evidence="1" id="KW-1133">Transmembrane helix</keyword>
<keyword evidence="1" id="KW-0472">Membrane</keyword>
<comment type="caution">
    <text evidence="2">The sequence shown here is derived from an EMBL/GenBank/DDBJ whole genome shotgun (WGS) entry which is preliminary data.</text>
</comment>
<evidence type="ECO:0000256" key="1">
    <source>
        <dbReference type="SAM" id="Phobius"/>
    </source>
</evidence>
<feature type="transmembrane region" description="Helical" evidence="1">
    <location>
        <begin position="15"/>
        <end position="36"/>
    </location>
</feature>
<dbReference type="Pfam" id="PF11391">
    <property type="entry name" value="DUF2798"/>
    <property type="match status" value="2"/>
</dbReference>
<dbReference type="OrthoDB" id="7062363at2"/>
<sequence length="159" mass="18123">MSHDLRLPHNPKEGLLYGSIICGITAFLMSSFNIYLEFRAVDSHYVTTVLKAFPLFFVIAMLLENFVIRKAVMPLLTKFSHANDSFNAQVLFNVFFTVIGMSVIMTVIGDVVGHGFAIQTGLLNRFITAWPRNFTIVLFIELLIAQPTARHMMRRLHHH</sequence>
<evidence type="ECO:0000313" key="2">
    <source>
        <dbReference type="EMBL" id="RSU04936.1"/>
    </source>
</evidence>
<dbReference type="RefSeq" id="WP_126830697.1">
    <property type="nucleotide sequence ID" value="NZ_CBCRYB010000015.1"/>
</dbReference>
<organism evidence="2 3">
    <name type="scientific">Vagococcus fessus</name>
    <dbReference type="NCBI Taxonomy" id="120370"/>
    <lineage>
        <taxon>Bacteria</taxon>
        <taxon>Bacillati</taxon>
        <taxon>Bacillota</taxon>
        <taxon>Bacilli</taxon>
        <taxon>Lactobacillales</taxon>
        <taxon>Enterococcaceae</taxon>
        <taxon>Vagococcus</taxon>
    </lineage>
</organism>
<accession>A0A430ACK1</accession>
<dbReference type="EMBL" id="NGJY01000001">
    <property type="protein sequence ID" value="RSU04936.1"/>
    <property type="molecule type" value="Genomic_DNA"/>
</dbReference>
<keyword evidence="3" id="KW-1185">Reference proteome</keyword>
<feature type="transmembrane region" description="Helical" evidence="1">
    <location>
        <begin position="48"/>
        <end position="68"/>
    </location>
</feature>
<reference evidence="2 3" key="1">
    <citation type="submission" date="2017-05" db="EMBL/GenBank/DDBJ databases">
        <title>Vagococcus spp. assemblies.</title>
        <authorList>
            <person name="Gulvik C.A."/>
        </authorList>
    </citation>
    <scope>NUCLEOTIDE SEQUENCE [LARGE SCALE GENOMIC DNA]</scope>
    <source>
        <strain evidence="2 3">CCUG 41755</strain>
    </source>
</reference>
<evidence type="ECO:0000313" key="3">
    <source>
        <dbReference type="Proteomes" id="UP000287101"/>
    </source>
</evidence>
<dbReference type="Proteomes" id="UP000287101">
    <property type="component" value="Unassembled WGS sequence"/>
</dbReference>
<protein>
    <submittedName>
        <fullName evidence="2">DUF2798 domain-containing protein</fullName>
    </submittedName>
</protein>
<feature type="transmembrane region" description="Helical" evidence="1">
    <location>
        <begin position="89"/>
        <end position="109"/>
    </location>
</feature>
<proteinExistence type="predicted"/>
<name>A0A430ACK1_9ENTE</name>